<sequence>MAKKKEKSPLWEILLNMVLTVFVLGMVFYTFYYIDQESRSEEAIERKTEKKFNEFVEGLKLGSVYELVMDGNAILAVTINATTYKSNIITIEEYPDYIDQDRVLNNVAPTQVHYKVNDLSDSIVIYYPGDIFDFIEKFKDSDKGK</sequence>
<keyword evidence="1" id="KW-0812">Transmembrane</keyword>
<evidence type="ECO:0000313" key="2">
    <source>
        <dbReference type="EMBL" id="MBD8037371.1"/>
    </source>
</evidence>
<reference evidence="2 3" key="1">
    <citation type="submission" date="2020-08" db="EMBL/GenBank/DDBJ databases">
        <title>A Genomic Blueprint of the Chicken Gut Microbiome.</title>
        <authorList>
            <person name="Gilroy R."/>
            <person name="Ravi A."/>
            <person name="Getino M."/>
            <person name="Pursley I."/>
            <person name="Horton D.L."/>
            <person name="Alikhan N.-F."/>
            <person name="Baker D."/>
            <person name="Gharbi K."/>
            <person name="Hall N."/>
            <person name="Watson M."/>
            <person name="Adriaenssens E.M."/>
            <person name="Foster-Nyarko E."/>
            <person name="Jarju S."/>
            <person name="Secka A."/>
            <person name="Antonio M."/>
            <person name="Oren A."/>
            <person name="Chaudhuri R."/>
            <person name="La Ragione R.M."/>
            <person name="Hildebrand F."/>
            <person name="Pallen M.J."/>
        </authorList>
    </citation>
    <scope>NUCLEOTIDE SEQUENCE [LARGE SCALE GENOMIC DNA]</scope>
    <source>
        <strain evidence="2 3">A46</strain>
    </source>
</reference>
<feature type="transmembrane region" description="Helical" evidence="1">
    <location>
        <begin position="12"/>
        <end position="34"/>
    </location>
</feature>
<keyword evidence="3" id="KW-1185">Reference proteome</keyword>
<keyword evidence="1" id="KW-0472">Membrane</keyword>
<evidence type="ECO:0000313" key="3">
    <source>
        <dbReference type="Proteomes" id="UP000619101"/>
    </source>
</evidence>
<comment type="caution">
    <text evidence="2">The sequence shown here is derived from an EMBL/GenBank/DDBJ whole genome shotgun (WGS) entry which is preliminary data.</text>
</comment>
<dbReference type="RefSeq" id="WP_191700422.1">
    <property type="nucleotide sequence ID" value="NZ_JACSPZ010000004.1"/>
</dbReference>
<gene>
    <name evidence="2" type="ORF">H9635_11475</name>
</gene>
<organism evidence="2 3">
    <name type="scientific">Solibacillus faecavium</name>
    <dbReference type="NCBI Taxonomy" id="2762221"/>
    <lineage>
        <taxon>Bacteria</taxon>
        <taxon>Bacillati</taxon>
        <taxon>Bacillota</taxon>
        <taxon>Bacilli</taxon>
        <taxon>Bacillales</taxon>
        <taxon>Caryophanaceae</taxon>
        <taxon>Solibacillus</taxon>
    </lineage>
</organism>
<dbReference type="EMBL" id="JACSPZ010000004">
    <property type="protein sequence ID" value="MBD8037371.1"/>
    <property type="molecule type" value="Genomic_DNA"/>
</dbReference>
<proteinExistence type="predicted"/>
<protein>
    <submittedName>
        <fullName evidence="2">Uncharacterized protein</fullName>
    </submittedName>
</protein>
<name>A0ABR8XZJ0_9BACL</name>
<accession>A0ABR8XZJ0</accession>
<keyword evidence="1" id="KW-1133">Transmembrane helix</keyword>
<dbReference type="Proteomes" id="UP000619101">
    <property type="component" value="Unassembled WGS sequence"/>
</dbReference>
<evidence type="ECO:0000256" key="1">
    <source>
        <dbReference type="SAM" id="Phobius"/>
    </source>
</evidence>